<sequence>MISKNEFDYFIKKNLVDVFGNDCFGYEIEDKSYDVYYNKEAYNKFISKMQNGKYNKFYNQYNRGKGSELKEKRNMPPKMASVASSSRFCYLALRDGYKQFNNSEDIIFEHSCRIKGVNATANLDAYIPKANIYFEVKCHEIFSQHSIYLKKSYWNLSYGQENDFGFSYAKCPDIDEFKIELCNFGIAKTRIRFDIKQFLCHLWGIASQKDKDVPAKLVYLFFKPKMDLETERIQVEKVFEELQAEIKNIFSSKPIQIFISNNNIKLSAIAEYAKVMEPLSKDNTIILF</sequence>
<dbReference type="AlphaFoldDB" id="A0A378NVC1"/>
<name>A0A378NVC1_9FIRM</name>
<dbReference type="Proteomes" id="UP000255234">
    <property type="component" value="Unassembled WGS sequence"/>
</dbReference>
<accession>A0A378NVC1</accession>
<gene>
    <name evidence="1" type="ORF">NCTC10571_02516</name>
</gene>
<evidence type="ECO:0000313" key="2">
    <source>
        <dbReference type="Proteomes" id="UP000255234"/>
    </source>
</evidence>
<evidence type="ECO:0008006" key="3">
    <source>
        <dbReference type="Google" id="ProtNLM"/>
    </source>
</evidence>
<proteinExistence type="predicted"/>
<reference evidence="1 2" key="1">
    <citation type="submission" date="2018-06" db="EMBL/GenBank/DDBJ databases">
        <authorList>
            <consortium name="Pathogen Informatics"/>
            <person name="Doyle S."/>
        </authorList>
    </citation>
    <scope>NUCLEOTIDE SEQUENCE [LARGE SCALE GENOMIC DNA]</scope>
    <source>
        <strain evidence="1 2">NCTC10571</strain>
    </source>
</reference>
<protein>
    <recommendedName>
        <fullName evidence="3">Restriction endonuclease</fullName>
    </recommendedName>
</protein>
<evidence type="ECO:0000313" key="1">
    <source>
        <dbReference type="EMBL" id="STY72323.1"/>
    </source>
</evidence>
<dbReference type="EMBL" id="UGPP01000001">
    <property type="protein sequence ID" value="STY72323.1"/>
    <property type="molecule type" value="Genomic_DNA"/>
</dbReference>
<organism evidence="1 2">
    <name type="scientific">Megamonas hypermegale</name>
    <dbReference type="NCBI Taxonomy" id="158847"/>
    <lineage>
        <taxon>Bacteria</taxon>
        <taxon>Bacillati</taxon>
        <taxon>Bacillota</taxon>
        <taxon>Negativicutes</taxon>
        <taxon>Selenomonadales</taxon>
        <taxon>Selenomonadaceae</taxon>
        <taxon>Megamonas</taxon>
    </lineage>
</organism>
<dbReference type="RefSeq" id="WP_115152336.1">
    <property type="nucleotide sequence ID" value="NZ_UGPP01000001.1"/>
</dbReference>